<sequence length="63" mass="6579">MAMTKSGSVMFAASGLLMLAFLINLILGRNATPLLGNAGEMLVLFCAVATFGVGTLQREAMQD</sequence>
<evidence type="ECO:0000256" key="1">
    <source>
        <dbReference type="SAM" id="Phobius"/>
    </source>
</evidence>
<dbReference type="Proteomes" id="UP001165641">
    <property type="component" value="Unassembled WGS sequence"/>
</dbReference>
<proteinExistence type="predicted"/>
<keyword evidence="3" id="KW-1185">Reference proteome</keyword>
<name>A0ABT4ZDH8_9RHOB</name>
<dbReference type="RefSeq" id="WP_271888535.1">
    <property type="nucleotide sequence ID" value="NZ_JAQBIE010000008.1"/>
</dbReference>
<keyword evidence="1" id="KW-0472">Membrane</keyword>
<reference evidence="2" key="1">
    <citation type="submission" date="2022-12" db="EMBL/GenBank/DDBJ databases">
        <title>Paracoccus onchidii sp. nov., isolated from a marine invertebrate from the South China Sea.</title>
        <authorList>
            <person name="Xu S."/>
            <person name="Liu Z."/>
            <person name="Xu Y."/>
        </authorList>
    </citation>
    <scope>NUCLEOTIDE SEQUENCE</scope>
    <source>
        <strain evidence="2">Z330</strain>
    </source>
</reference>
<evidence type="ECO:0000313" key="3">
    <source>
        <dbReference type="Proteomes" id="UP001165641"/>
    </source>
</evidence>
<gene>
    <name evidence="2" type="ORF">PAF17_07785</name>
</gene>
<evidence type="ECO:0000313" key="2">
    <source>
        <dbReference type="EMBL" id="MDB6177412.1"/>
    </source>
</evidence>
<comment type="caution">
    <text evidence="2">The sequence shown here is derived from an EMBL/GenBank/DDBJ whole genome shotgun (WGS) entry which is preliminary data.</text>
</comment>
<keyword evidence="1" id="KW-1133">Transmembrane helix</keyword>
<dbReference type="EMBL" id="JAQBIE010000008">
    <property type="protein sequence ID" value="MDB6177412.1"/>
    <property type="molecule type" value="Genomic_DNA"/>
</dbReference>
<feature type="transmembrane region" description="Helical" evidence="1">
    <location>
        <begin position="38"/>
        <end position="56"/>
    </location>
</feature>
<organism evidence="2 3">
    <name type="scientific">Paracoccus onchidii</name>
    <dbReference type="NCBI Taxonomy" id="3017813"/>
    <lineage>
        <taxon>Bacteria</taxon>
        <taxon>Pseudomonadati</taxon>
        <taxon>Pseudomonadota</taxon>
        <taxon>Alphaproteobacteria</taxon>
        <taxon>Rhodobacterales</taxon>
        <taxon>Paracoccaceae</taxon>
        <taxon>Paracoccus</taxon>
    </lineage>
</organism>
<protein>
    <submittedName>
        <fullName evidence="2">Uncharacterized protein</fullName>
    </submittedName>
</protein>
<accession>A0ABT4ZDH8</accession>
<keyword evidence="1" id="KW-0812">Transmembrane</keyword>